<organism evidence="7 8">
    <name type="scientific">Kineosporia succinea</name>
    <dbReference type="NCBI Taxonomy" id="84632"/>
    <lineage>
        <taxon>Bacteria</taxon>
        <taxon>Bacillati</taxon>
        <taxon>Actinomycetota</taxon>
        <taxon>Actinomycetes</taxon>
        <taxon>Kineosporiales</taxon>
        <taxon>Kineosporiaceae</taxon>
        <taxon>Kineosporia</taxon>
    </lineage>
</organism>
<dbReference type="PROSITE" id="PS51755">
    <property type="entry name" value="OMPR_PHOB"/>
    <property type="match status" value="1"/>
</dbReference>
<keyword evidence="8" id="KW-1185">Reference proteome</keyword>
<dbReference type="SMART" id="SM00862">
    <property type="entry name" value="Trans_reg_C"/>
    <property type="match status" value="1"/>
</dbReference>
<evidence type="ECO:0000313" key="8">
    <source>
        <dbReference type="Proteomes" id="UP001235712"/>
    </source>
</evidence>
<keyword evidence="2" id="KW-0805">Transcription regulation</keyword>
<evidence type="ECO:0000259" key="6">
    <source>
        <dbReference type="PROSITE" id="PS51755"/>
    </source>
</evidence>
<dbReference type="InterPro" id="IPR036388">
    <property type="entry name" value="WH-like_DNA-bd_sf"/>
</dbReference>
<dbReference type="InterPro" id="IPR016032">
    <property type="entry name" value="Sig_transdc_resp-reg_C-effctor"/>
</dbReference>
<protein>
    <submittedName>
        <fullName evidence="7">DNA-binding SARP family transcriptional activator</fullName>
    </submittedName>
</protein>
<name>A0ABT9PF38_9ACTN</name>
<evidence type="ECO:0000313" key="7">
    <source>
        <dbReference type="EMBL" id="MDP9831106.1"/>
    </source>
</evidence>
<keyword evidence="4" id="KW-0804">Transcription</keyword>
<gene>
    <name evidence="7" type="ORF">J2S57_006855</name>
</gene>
<comment type="similarity">
    <text evidence="1">Belongs to the AfsR/DnrI/RedD regulatory family.</text>
</comment>
<keyword evidence="3 5" id="KW-0238">DNA-binding</keyword>
<evidence type="ECO:0000256" key="2">
    <source>
        <dbReference type="ARBA" id="ARBA00023015"/>
    </source>
</evidence>
<proteinExistence type="inferred from homology"/>
<reference evidence="7 8" key="1">
    <citation type="submission" date="2023-07" db="EMBL/GenBank/DDBJ databases">
        <title>Sequencing the genomes of 1000 actinobacteria strains.</title>
        <authorList>
            <person name="Klenk H.-P."/>
        </authorList>
    </citation>
    <scope>NUCLEOTIDE SEQUENCE [LARGE SCALE GENOMIC DNA]</scope>
    <source>
        <strain evidence="7 8">DSM 44388</strain>
    </source>
</reference>
<dbReference type="Pfam" id="PF03704">
    <property type="entry name" value="BTAD"/>
    <property type="match status" value="1"/>
</dbReference>
<evidence type="ECO:0000256" key="3">
    <source>
        <dbReference type="ARBA" id="ARBA00023125"/>
    </source>
</evidence>
<dbReference type="InterPro" id="IPR051677">
    <property type="entry name" value="AfsR-DnrI-RedD_regulator"/>
</dbReference>
<dbReference type="SUPFAM" id="SSF46894">
    <property type="entry name" value="C-terminal effector domain of the bipartite response regulators"/>
    <property type="match status" value="1"/>
</dbReference>
<accession>A0ABT9PF38</accession>
<dbReference type="CDD" id="cd15831">
    <property type="entry name" value="BTAD"/>
    <property type="match status" value="1"/>
</dbReference>
<dbReference type="Gene3D" id="1.10.10.10">
    <property type="entry name" value="Winged helix-like DNA-binding domain superfamily/Winged helix DNA-binding domain"/>
    <property type="match status" value="1"/>
</dbReference>
<dbReference type="InterPro" id="IPR005158">
    <property type="entry name" value="BTAD"/>
</dbReference>
<dbReference type="InterPro" id="IPR001867">
    <property type="entry name" value="OmpR/PhoB-type_DNA-bd"/>
</dbReference>
<dbReference type="Pfam" id="PF00486">
    <property type="entry name" value="Trans_reg_C"/>
    <property type="match status" value="1"/>
</dbReference>
<sequence>MTNDARRYAILGPLDVRLGSRRLDVPAGRQRTLLATLLLNPNRVVSVDEIVDRVWGERPPQRPRAALHTYVTRLRHSLEPLPPVETTAGGYLIETDAHELDLLRFRELSAEAERADRRHDLDTEAHLLEAALDLWHGPLLPDITSDSLRRDVLPTLHEERLQVVERRNEVAIELGHHDDVVAELKSLTHRHRYREKLWHQLMLALYRGGRTVEALQTYGRLTNHLRAEFGVDPGDDLQRLHLAILRSEPR</sequence>
<feature type="domain" description="OmpR/PhoB-type" evidence="6">
    <location>
        <begin position="1"/>
        <end position="95"/>
    </location>
</feature>
<evidence type="ECO:0000256" key="4">
    <source>
        <dbReference type="ARBA" id="ARBA00023163"/>
    </source>
</evidence>
<dbReference type="Proteomes" id="UP001235712">
    <property type="component" value="Unassembled WGS sequence"/>
</dbReference>
<dbReference type="EMBL" id="JAUSQZ010000001">
    <property type="protein sequence ID" value="MDP9831106.1"/>
    <property type="molecule type" value="Genomic_DNA"/>
</dbReference>
<comment type="caution">
    <text evidence="7">The sequence shown here is derived from an EMBL/GenBank/DDBJ whole genome shotgun (WGS) entry which is preliminary data.</text>
</comment>
<feature type="DNA-binding region" description="OmpR/PhoB-type" evidence="5">
    <location>
        <begin position="1"/>
        <end position="95"/>
    </location>
</feature>
<dbReference type="PANTHER" id="PTHR35807">
    <property type="entry name" value="TRANSCRIPTIONAL REGULATOR REDD-RELATED"/>
    <property type="match status" value="1"/>
</dbReference>
<dbReference type="PANTHER" id="PTHR35807:SF1">
    <property type="entry name" value="TRANSCRIPTIONAL REGULATOR REDD"/>
    <property type="match status" value="1"/>
</dbReference>
<dbReference type="GO" id="GO:0003677">
    <property type="term" value="F:DNA binding"/>
    <property type="evidence" value="ECO:0007669"/>
    <property type="project" value="UniProtKB-KW"/>
</dbReference>
<evidence type="ECO:0000256" key="5">
    <source>
        <dbReference type="PROSITE-ProRule" id="PRU01091"/>
    </source>
</evidence>
<evidence type="ECO:0000256" key="1">
    <source>
        <dbReference type="ARBA" id="ARBA00005820"/>
    </source>
</evidence>
<dbReference type="InterPro" id="IPR011990">
    <property type="entry name" value="TPR-like_helical_dom_sf"/>
</dbReference>
<dbReference type="SMART" id="SM01043">
    <property type="entry name" value="BTAD"/>
    <property type="match status" value="1"/>
</dbReference>
<dbReference type="SUPFAM" id="SSF48452">
    <property type="entry name" value="TPR-like"/>
    <property type="match status" value="1"/>
</dbReference>
<dbReference type="RefSeq" id="WP_307250555.1">
    <property type="nucleotide sequence ID" value="NZ_JAUSQZ010000001.1"/>
</dbReference>
<dbReference type="Gene3D" id="1.25.40.10">
    <property type="entry name" value="Tetratricopeptide repeat domain"/>
    <property type="match status" value="1"/>
</dbReference>